<dbReference type="GO" id="GO:0055085">
    <property type="term" value="P:transmembrane transport"/>
    <property type="evidence" value="ECO:0007669"/>
    <property type="project" value="InterPro"/>
</dbReference>
<keyword evidence="4 6" id="KW-0472">Membrane</keyword>
<dbReference type="STRING" id="105984.A0A427YAX1"/>
<comment type="caution">
    <text evidence="7">The sequence shown here is derived from an EMBL/GenBank/DDBJ whole genome shotgun (WGS) entry which is preliminary data.</text>
</comment>
<evidence type="ECO:0000256" key="3">
    <source>
        <dbReference type="ARBA" id="ARBA00022989"/>
    </source>
</evidence>
<feature type="compositionally biased region" description="Acidic residues" evidence="5">
    <location>
        <begin position="322"/>
        <end position="333"/>
    </location>
</feature>
<keyword evidence="3 6" id="KW-1133">Transmembrane helix</keyword>
<dbReference type="OrthoDB" id="2499604at2759"/>
<comment type="subcellular location">
    <subcellularLocation>
        <location evidence="1">Membrane</location>
        <topology evidence="1">Multi-pass membrane protein</topology>
    </subcellularLocation>
</comment>
<feature type="region of interest" description="Disordered" evidence="5">
    <location>
        <begin position="239"/>
        <end position="333"/>
    </location>
</feature>
<keyword evidence="8" id="KW-1185">Reference proteome</keyword>
<feature type="transmembrane region" description="Helical" evidence="6">
    <location>
        <begin position="110"/>
        <end position="134"/>
    </location>
</feature>
<evidence type="ECO:0000256" key="4">
    <source>
        <dbReference type="ARBA" id="ARBA00023136"/>
    </source>
</evidence>
<name>A0A427YAX1_9TREE</name>
<dbReference type="Proteomes" id="UP000279236">
    <property type="component" value="Unassembled WGS sequence"/>
</dbReference>
<feature type="compositionally biased region" description="Low complexity" evidence="5">
    <location>
        <begin position="257"/>
        <end position="271"/>
    </location>
</feature>
<reference evidence="7 8" key="1">
    <citation type="submission" date="2018-11" db="EMBL/GenBank/DDBJ databases">
        <title>Genome sequence of Apiotrichum porosum DSM 27194.</title>
        <authorList>
            <person name="Aliyu H."/>
            <person name="Gorte O."/>
            <person name="Ochsenreither K."/>
        </authorList>
    </citation>
    <scope>NUCLEOTIDE SEQUENCE [LARGE SCALE GENOMIC DNA]</scope>
    <source>
        <strain evidence="7 8">DSM 27194</strain>
    </source>
</reference>
<dbReference type="GeneID" id="39585302"/>
<evidence type="ECO:0000256" key="6">
    <source>
        <dbReference type="SAM" id="Phobius"/>
    </source>
</evidence>
<gene>
    <name evidence="7" type="ORF">EHS24_000759</name>
</gene>
<feature type="transmembrane region" description="Helical" evidence="6">
    <location>
        <begin position="12"/>
        <end position="36"/>
    </location>
</feature>
<organism evidence="7 8">
    <name type="scientific">Apiotrichum porosum</name>
    <dbReference type="NCBI Taxonomy" id="105984"/>
    <lineage>
        <taxon>Eukaryota</taxon>
        <taxon>Fungi</taxon>
        <taxon>Dikarya</taxon>
        <taxon>Basidiomycota</taxon>
        <taxon>Agaricomycotina</taxon>
        <taxon>Tremellomycetes</taxon>
        <taxon>Trichosporonales</taxon>
        <taxon>Trichosporonaceae</taxon>
        <taxon>Apiotrichum</taxon>
    </lineage>
</organism>
<dbReference type="GO" id="GO:0016020">
    <property type="term" value="C:membrane"/>
    <property type="evidence" value="ECO:0007669"/>
    <property type="project" value="UniProtKB-SubCell"/>
</dbReference>
<keyword evidence="2 6" id="KW-0812">Transmembrane</keyword>
<dbReference type="Pfam" id="PF03547">
    <property type="entry name" value="Mem_trans"/>
    <property type="match status" value="1"/>
</dbReference>
<accession>A0A427YAX1</accession>
<feature type="transmembrane region" description="Helical" evidence="6">
    <location>
        <begin position="477"/>
        <end position="500"/>
    </location>
</feature>
<protein>
    <recommendedName>
        <fullName evidence="9">Protein M3</fullName>
    </recommendedName>
</protein>
<dbReference type="PANTHER" id="PTHR31794">
    <property type="entry name" value="AUXIN EFFLUX TRANSPORTER FAMILY PROTEIN (EUROFUNG)"/>
    <property type="match status" value="1"/>
</dbReference>
<dbReference type="PANTHER" id="PTHR31794:SF2">
    <property type="entry name" value="AUXIN EFFLUX TRANSPORTER FAMILY PROTEIN (EUROFUNG)"/>
    <property type="match status" value="1"/>
</dbReference>
<feature type="transmembrane region" description="Helical" evidence="6">
    <location>
        <begin position="512"/>
        <end position="530"/>
    </location>
</feature>
<dbReference type="GO" id="GO:0005783">
    <property type="term" value="C:endoplasmic reticulum"/>
    <property type="evidence" value="ECO:0007669"/>
    <property type="project" value="TreeGrafter"/>
</dbReference>
<proteinExistence type="predicted"/>
<feature type="transmembrane region" description="Helical" evidence="6">
    <location>
        <begin position="78"/>
        <end position="98"/>
    </location>
</feature>
<feature type="transmembrane region" description="Helical" evidence="6">
    <location>
        <begin position="154"/>
        <end position="172"/>
    </location>
</feature>
<evidence type="ECO:0000313" key="7">
    <source>
        <dbReference type="EMBL" id="RSH88228.1"/>
    </source>
</evidence>
<dbReference type="InterPro" id="IPR004776">
    <property type="entry name" value="Mem_transp_PIN-like"/>
</dbReference>
<evidence type="ECO:0008006" key="9">
    <source>
        <dbReference type="Google" id="ProtNLM"/>
    </source>
</evidence>
<evidence type="ECO:0000256" key="2">
    <source>
        <dbReference type="ARBA" id="ARBA00022692"/>
    </source>
</evidence>
<evidence type="ECO:0000256" key="5">
    <source>
        <dbReference type="SAM" id="MobiDB-lite"/>
    </source>
</evidence>
<feature type="transmembrane region" description="Helical" evidence="6">
    <location>
        <begin position="48"/>
        <end position="66"/>
    </location>
</feature>
<dbReference type="AlphaFoldDB" id="A0A427YAX1"/>
<evidence type="ECO:0000313" key="8">
    <source>
        <dbReference type="Proteomes" id="UP000279236"/>
    </source>
</evidence>
<dbReference type="RefSeq" id="XP_028480436.1">
    <property type="nucleotide sequence ID" value="XM_028616579.1"/>
</dbReference>
<sequence>MDSVAAAIPVKTLLITVFQSICEVFILCLAGYVLAWTGVTDKATQRKLNVINVSLFTPALLCSKVAFSLTPAKLKEMWIIPLSFVVITGVSAAVAWFLSKVFKLKKSQTAFAICAAMFQNSNSLPIALVQSLVVEVPGLKWGDDDNKDQMLGRALTYMVVYSTLGMILRWSWGVKLLANADEAEAAEAATQAAALGVVNGNGNGNGHGNGHDDYIEHLDSPPILSPQAFVHQDPFISPERTQRRHSGLISPPGHIRSPSPSLPLSGSAGSAHTMQSRGRSHSVPRHNSLPSGSRRPRPVSRADSGREFWGLPEQPRTRLMDLDEDSSESEFEIDTDDEWGAHDLPSLRRRRSPPRTGWQAKWRKVKVSVTHGWHAFLGFMTVPTWAALLSIVIALIPPVQAKLAEIRPLTAAIKSAGQCSIPVTLVVLGAFFYTPPSIQLPEDEPKPTTITDYFGRKFRSLKSSDLEPKYPGEGRTVLVACLSRMIIVPILFLPLIALIARYDPFLAAEDPVFILCAVLLVSSPPALTLAQITQAASGDAFERLISKTISISYALLTPPLTLVYVVLALMLTKM</sequence>
<feature type="transmembrane region" description="Helical" evidence="6">
    <location>
        <begin position="551"/>
        <end position="571"/>
    </location>
</feature>
<evidence type="ECO:0000256" key="1">
    <source>
        <dbReference type="ARBA" id="ARBA00004141"/>
    </source>
</evidence>
<dbReference type="EMBL" id="RSCE01000001">
    <property type="protein sequence ID" value="RSH88228.1"/>
    <property type="molecule type" value="Genomic_DNA"/>
</dbReference>
<feature type="transmembrane region" description="Helical" evidence="6">
    <location>
        <begin position="373"/>
        <end position="395"/>
    </location>
</feature>